<sequence length="141" mass="16438">MDWVLDCSFAAALCLAIESSTDVRLFMADLHPDDALWVPQLWWYEMAFLLTEAERRNQLRSEDVQRILFLFTQLDMNTDCSTGLKYYNRICNLARNHTLPVNEATYLELALRKNICLASLSEQLLSVAEKLRIRIPPERLE</sequence>
<dbReference type="PANTHER" id="PTHR35901">
    <property type="entry name" value="RIBONUCLEASE VAPC3"/>
    <property type="match status" value="1"/>
</dbReference>
<evidence type="ECO:0000313" key="3">
    <source>
        <dbReference type="Proteomes" id="UP001594351"/>
    </source>
</evidence>
<accession>A0ABV6Z2S1</accession>
<proteinExistence type="predicted"/>
<dbReference type="InterPro" id="IPR029060">
    <property type="entry name" value="PIN-like_dom_sf"/>
</dbReference>
<comment type="caution">
    <text evidence="2">The sequence shown here is derived from an EMBL/GenBank/DDBJ whole genome shotgun (WGS) entry which is preliminary data.</text>
</comment>
<dbReference type="EMBL" id="JBHPBY010000360">
    <property type="protein sequence ID" value="MFC1852747.1"/>
    <property type="molecule type" value="Genomic_DNA"/>
</dbReference>
<evidence type="ECO:0000313" key="2">
    <source>
        <dbReference type="EMBL" id="MFC1852747.1"/>
    </source>
</evidence>
<dbReference type="Proteomes" id="UP001594351">
    <property type="component" value="Unassembled WGS sequence"/>
</dbReference>
<organism evidence="2 3">
    <name type="scientific">candidate division CSSED10-310 bacterium</name>
    <dbReference type="NCBI Taxonomy" id="2855610"/>
    <lineage>
        <taxon>Bacteria</taxon>
        <taxon>Bacteria division CSSED10-310</taxon>
    </lineage>
</organism>
<dbReference type="Gene3D" id="3.40.50.1010">
    <property type="entry name" value="5'-nuclease"/>
    <property type="match status" value="1"/>
</dbReference>
<gene>
    <name evidence="2" type="ORF">ACFL27_21320</name>
</gene>
<dbReference type="InterPro" id="IPR051619">
    <property type="entry name" value="TypeII_TA_RNase_PINc/VapC"/>
</dbReference>
<evidence type="ECO:0000256" key="1">
    <source>
        <dbReference type="ARBA" id="ARBA00022842"/>
    </source>
</evidence>
<dbReference type="PANTHER" id="PTHR35901:SF1">
    <property type="entry name" value="EXONUCLEASE VAPC9"/>
    <property type="match status" value="1"/>
</dbReference>
<protein>
    <submittedName>
        <fullName evidence="2">Type II toxin-antitoxin system VapC family toxin</fullName>
    </submittedName>
</protein>
<name>A0ABV6Z2S1_UNCC1</name>
<reference evidence="2 3" key="1">
    <citation type="submission" date="2024-09" db="EMBL/GenBank/DDBJ databases">
        <title>Laminarin stimulates single cell rates of sulfate reduction while oxygen inhibits transcriptomic activity in coastal marine sediment.</title>
        <authorList>
            <person name="Lindsay M."/>
            <person name="Orcutt B."/>
            <person name="Emerson D."/>
            <person name="Stepanauskas R."/>
            <person name="D'Angelo T."/>
        </authorList>
    </citation>
    <scope>NUCLEOTIDE SEQUENCE [LARGE SCALE GENOMIC DNA]</scope>
    <source>
        <strain evidence="2">SAG AM-311-K15</strain>
    </source>
</reference>
<keyword evidence="3" id="KW-1185">Reference proteome</keyword>
<keyword evidence="1" id="KW-0460">Magnesium</keyword>
<dbReference type="InterPro" id="IPR044153">
    <property type="entry name" value="PIN_Pae0151-like"/>
</dbReference>
<dbReference type="SUPFAM" id="SSF88723">
    <property type="entry name" value="PIN domain-like"/>
    <property type="match status" value="1"/>
</dbReference>
<dbReference type="CDD" id="cd09873">
    <property type="entry name" value="PIN_Pae0151-like"/>
    <property type="match status" value="1"/>
</dbReference>